<dbReference type="InterPro" id="IPR027417">
    <property type="entry name" value="P-loop_NTPase"/>
</dbReference>
<dbReference type="SMART" id="SM00487">
    <property type="entry name" value="DEXDc"/>
    <property type="match status" value="1"/>
</dbReference>
<dbReference type="RefSeq" id="XP_008719785.1">
    <property type="nucleotide sequence ID" value="XM_008721563.1"/>
</dbReference>
<dbReference type="PROSITE" id="PS51194">
    <property type="entry name" value="HELICASE_CTER"/>
    <property type="match status" value="1"/>
</dbReference>
<evidence type="ECO:0000313" key="9">
    <source>
        <dbReference type="EMBL" id="ETN37616.1"/>
    </source>
</evidence>
<dbReference type="GeneID" id="19974577"/>
<feature type="region of interest" description="Disordered" evidence="6">
    <location>
        <begin position="1025"/>
        <end position="1044"/>
    </location>
</feature>
<evidence type="ECO:0000259" key="7">
    <source>
        <dbReference type="PROSITE" id="PS51192"/>
    </source>
</evidence>
<evidence type="ECO:0000256" key="1">
    <source>
        <dbReference type="ARBA" id="ARBA00004123"/>
    </source>
</evidence>
<dbReference type="eggNOG" id="KOG0387">
    <property type="taxonomic scope" value="Eukaryota"/>
</dbReference>
<keyword evidence="3" id="KW-0378">Hydrolase</keyword>
<evidence type="ECO:0000256" key="5">
    <source>
        <dbReference type="ARBA" id="ARBA00023242"/>
    </source>
</evidence>
<dbReference type="InterPro" id="IPR000330">
    <property type="entry name" value="SNF2_N"/>
</dbReference>
<evidence type="ECO:0000256" key="3">
    <source>
        <dbReference type="ARBA" id="ARBA00022801"/>
    </source>
</evidence>
<dbReference type="InterPro" id="IPR014001">
    <property type="entry name" value="Helicase_ATP-bd"/>
</dbReference>
<keyword evidence="2" id="KW-0547">Nucleotide-binding</keyword>
<dbReference type="SUPFAM" id="SSF52540">
    <property type="entry name" value="P-loop containing nucleoside triphosphate hydrolases"/>
    <property type="match status" value="2"/>
</dbReference>
<dbReference type="GO" id="GO:0005634">
    <property type="term" value="C:nucleus"/>
    <property type="evidence" value="ECO:0007669"/>
    <property type="project" value="UniProtKB-SubCell"/>
</dbReference>
<dbReference type="InParanoid" id="W2RM70"/>
<feature type="compositionally biased region" description="Basic and acidic residues" evidence="6">
    <location>
        <begin position="1025"/>
        <end position="1035"/>
    </location>
</feature>
<dbReference type="GO" id="GO:0005524">
    <property type="term" value="F:ATP binding"/>
    <property type="evidence" value="ECO:0007669"/>
    <property type="project" value="InterPro"/>
</dbReference>
<dbReference type="OrthoDB" id="413460at2759"/>
<feature type="compositionally biased region" description="Basic residues" evidence="6">
    <location>
        <begin position="121"/>
        <end position="131"/>
    </location>
</feature>
<dbReference type="Gene3D" id="3.40.50.300">
    <property type="entry name" value="P-loop containing nucleotide triphosphate hydrolases"/>
    <property type="match status" value="1"/>
</dbReference>
<dbReference type="AlphaFoldDB" id="W2RM70"/>
<dbReference type="Pfam" id="PF14773">
    <property type="entry name" value="VIGSSK"/>
    <property type="match status" value="1"/>
</dbReference>
<dbReference type="InterPro" id="IPR001650">
    <property type="entry name" value="Helicase_C-like"/>
</dbReference>
<keyword evidence="10" id="KW-1185">Reference proteome</keyword>
<dbReference type="InterPro" id="IPR049730">
    <property type="entry name" value="SNF2/RAD54-like_C"/>
</dbReference>
<evidence type="ECO:0000259" key="8">
    <source>
        <dbReference type="PROSITE" id="PS51194"/>
    </source>
</evidence>
<dbReference type="HOGENOM" id="CLU_000315_4_0_1"/>
<dbReference type="PANTHER" id="PTHR45629:SF7">
    <property type="entry name" value="DNA EXCISION REPAIR PROTEIN ERCC-6-RELATED"/>
    <property type="match status" value="1"/>
</dbReference>
<dbReference type="Pfam" id="PF00176">
    <property type="entry name" value="SNF2-rel_dom"/>
    <property type="match status" value="1"/>
</dbReference>
<accession>W2RM70</accession>
<dbReference type="Pfam" id="PF00271">
    <property type="entry name" value="Helicase_C"/>
    <property type="match status" value="1"/>
</dbReference>
<dbReference type="Gene3D" id="3.40.50.10810">
    <property type="entry name" value="Tandem AAA-ATPase domain"/>
    <property type="match status" value="1"/>
</dbReference>
<dbReference type="Pfam" id="PF25806">
    <property type="entry name" value="RHH_ERCC6L2"/>
    <property type="match status" value="1"/>
</dbReference>
<organism evidence="9 10">
    <name type="scientific">Cyphellophora europaea (strain CBS 101466)</name>
    <name type="common">Phialophora europaea</name>
    <dbReference type="NCBI Taxonomy" id="1220924"/>
    <lineage>
        <taxon>Eukaryota</taxon>
        <taxon>Fungi</taxon>
        <taxon>Dikarya</taxon>
        <taxon>Ascomycota</taxon>
        <taxon>Pezizomycotina</taxon>
        <taxon>Eurotiomycetes</taxon>
        <taxon>Chaetothyriomycetidae</taxon>
        <taxon>Chaetothyriales</taxon>
        <taxon>Cyphellophoraceae</taxon>
        <taxon>Cyphellophora</taxon>
    </lineage>
</organism>
<dbReference type="GO" id="GO:0016787">
    <property type="term" value="F:hydrolase activity"/>
    <property type="evidence" value="ECO:0007669"/>
    <property type="project" value="UniProtKB-KW"/>
</dbReference>
<dbReference type="InterPro" id="IPR050496">
    <property type="entry name" value="SNF2_RAD54_helicase_repair"/>
</dbReference>
<dbReference type="CDD" id="cd18793">
    <property type="entry name" value="SF2_C_SNF"/>
    <property type="match status" value="1"/>
</dbReference>
<dbReference type="STRING" id="1220924.W2RM70"/>
<protein>
    <submittedName>
        <fullName evidence="9">Uncharacterized protein</fullName>
    </submittedName>
</protein>
<proteinExistence type="predicted"/>
<sequence>MVFTDSEENEEEYDLDAAALSPSQDPRVFDPPLPRPAKRSSPLAPTKPRNEVPPPKRRRISPPSDFSDGWSSDEGESLHTKRLNKIKEDRSRAANLTRRAKARDAANNPRPDIERNGKTGVGRRKPRKKPVKERAYGDSTSEEDELMEWTVPEYLQKRRKLFDERKEKLKEGGLSLPPTYDDIYFSDDDRIAHLEERPNLPLRNDAAPYADIEMPYSLGIIPASIAQHLRPYQVDGTKFLHELFVYQKGGILGDDMGLGKTIQVIAFLTAAYGKTGDERDKKRMRKMKRAGNWYPRTLIICPGSLMANWQDEFKRWGWWHTDVYHGSTVAKDEILRQAASGSLEVMITTYDTYRLSAGQINLISWDCVITDECHKIKERKAETTKILNEVNALCRIGLTGTAIQNKYEELWTLLNWTNPGRLGPITTWKVSICTPLKLGQSHDASNYELARARKTAKMLVTNLLPQFFLRRTKDIIRHQLPKKTDRVVFCPLTETQADAYQNFLESDIVQYIKNSATLCACGSGRNQGWCCKSHLDDGTKWQQWVFPAIHTLCKLSNHLANIIPQGNDPKEKQSKDLHTLQIIMPERWQKLYKERDSMIHTANPEFCGKWKVLRKLLKFWSDEGNNKVLVFSHSVRLLRMLHNLFISTSYNVSYLDGSMSYEERYATVQDFNTDPRQFVFLISTKAGGVGLNITSANKVVVVDPNWNPSYDLQAQDRAYRIGQTRDVEVFRLVSQGTLEEIVYARQIYKQQQASIGYNASTERRYFQGVQDVKGQKGELFGLQNLFAWHNENVVLRDIVNKTNVAESRAGVHISNLELEAEYVAAEAGEEDADANVKSFKSEPDIEDAAMSQLAAEIKGNDEKPRRKTKAMNLNKPNQAARHDPIEAILSSVGVGYTHENSEVIGSSKVETKLSEAAEAAAADESNWNASQQRQMVFQPETQTQTSPSRVYKFLDADGGIRYRYRPPEDVMRRQFGAMAKYAGFDADVVGFALLVESWTPKERRDWLEQWYKYRKELLDGIEDMKSEEEKVKVQSEDEEGDGEL</sequence>
<feature type="domain" description="Helicase ATP-binding" evidence="7">
    <location>
        <begin position="241"/>
        <end position="420"/>
    </location>
</feature>
<dbReference type="PROSITE" id="PS51192">
    <property type="entry name" value="HELICASE_ATP_BIND_1"/>
    <property type="match status" value="1"/>
</dbReference>
<dbReference type="InterPro" id="IPR029256">
    <property type="entry name" value="Heliccase-ass-bd"/>
</dbReference>
<feature type="compositionally biased region" description="Acidic residues" evidence="6">
    <location>
        <begin position="1"/>
        <end position="15"/>
    </location>
</feature>
<dbReference type="VEuPathDB" id="FungiDB:HMPREF1541_07238"/>
<feature type="region of interest" description="Disordered" evidence="6">
    <location>
        <begin position="1"/>
        <end position="143"/>
    </location>
</feature>
<gene>
    <name evidence="9" type="ORF">HMPREF1541_07238</name>
</gene>
<keyword evidence="5" id="KW-0539">Nucleus</keyword>
<evidence type="ECO:0000313" key="10">
    <source>
        <dbReference type="Proteomes" id="UP000030752"/>
    </source>
</evidence>
<evidence type="ECO:0000256" key="4">
    <source>
        <dbReference type="ARBA" id="ARBA00022840"/>
    </source>
</evidence>
<dbReference type="Proteomes" id="UP000030752">
    <property type="component" value="Unassembled WGS sequence"/>
</dbReference>
<dbReference type="InterPro" id="IPR057931">
    <property type="entry name" value="RHH_ERCC6L2"/>
</dbReference>
<comment type="subcellular location">
    <subcellularLocation>
        <location evidence="1">Nucleus</location>
    </subcellularLocation>
</comment>
<evidence type="ECO:0000256" key="2">
    <source>
        <dbReference type="ARBA" id="ARBA00022741"/>
    </source>
</evidence>
<dbReference type="SMART" id="SM00490">
    <property type="entry name" value="HELICc"/>
    <property type="match status" value="1"/>
</dbReference>
<evidence type="ECO:0000256" key="6">
    <source>
        <dbReference type="SAM" id="MobiDB-lite"/>
    </source>
</evidence>
<name>W2RM70_CYPE1</name>
<dbReference type="EMBL" id="KB822723">
    <property type="protein sequence ID" value="ETN37616.1"/>
    <property type="molecule type" value="Genomic_DNA"/>
</dbReference>
<keyword evidence="4" id="KW-0067">ATP-binding</keyword>
<reference evidence="9 10" key="1">
    <citation type="submission" date="2013-03" db="EMBL/GenBank/DDBJ databases">
        <title>The Genome Sequence of Phialophora europaea CBS 101466.</title>
        <authorList>
            <consortium name="The Broad Institute Genomics Platform"/>
            <person name="Cuomo C."/>
            <person name="de Hoog S."/>
            <person name="Gorbushina A."/>
            <person name="Walker B."/>
            <person name="Young S.K."/>
            <person name="Zeng Q."/>
            <person name="Gargeya S."/>
            <person name="Fitzgerald M."/>
            <person name="Haas B."/>
            <person name="Abouelleil A."/>
            <person name="Allen A.W."/>
            <person name="Alvarado L."/>
            <person name="Arachchi H.M."/>
            <person name="Berlin A.M."/>
            <person name="Chapman S.B."/>
            <person name="Gainer-Dewar J."/>
            <person name="Goldberg J."/>
            <person name="Griggs A."/>
            <person name="Gujja S."/>
            <person name="Hansen M."/>
            <person name="Howarth C."/>
            <person name="Imamovic A."/>
            <person name="Ireland A."/>
            <person name="Larimer J."/>
            <person name="McCowan C."/>
            <person name="Murphy C."/>
            <person name="Pearson M."/>
            <person name="Poon T.W."/>
            <person name="Priest M."/>
            <person name="Roberts A."/>
            <person name="Saif S."/>
            <person name="Shea T."/>
            <person name="Sisk P."/>
            <person name="Sykes S."/>
            <person name="Wortman J."/>
            <person name="Nusbaum C."/>
            <person name="Birren B."/>
        </authorList>
    </citation>
    <scope>NUCLEOTIDE SEQUENCE [LARGE SCALE GENOMIC DNA]</scope>
    <source>
        <strain evidence="9 10">CBS 101466</strain>
    </source>
</reference>
<dbReference type="PANTHER" id="PTHR45629">
    <property type="entry name" value="SNF2/RAD54 FAMILY MEMBER"/>
    <property type="match status" value="1"/>
</dbReference>
<dbReference type="InterPro" id="IPR038718">
    <property type="entry name" value="SNF2-like_sf"/>
</dbReference>
<dbReference type="FunFam" id="3.40.50.10810:FF:000019">
    <property type="entry name" value="DNA excision repair protein ERCC-6-like 2 isoform X1"/>
    <property type="match status" value="1"/>
</dbReference>
<feature type="domain" description="Helicase C-terminal" evidence="8">
    <location>
        <begin position="612"/>
        <end position="767"/>
    </location>
</feature>